<evidence type="ECO:0000313" key="1">
    <source>
        <dbReference type="EMBL" id="GBN99332.1"/>
    </source>
</evidence>
<dbReference type="AlphaFoldDB" id="A0A4Y2TFE0"/>
<comment type="caution">
    <text evidence="1">The sequence shown here is derived from an EMBL/GenBank/DDBJ whole genome shotgun (WGS) entry which is preliminary data.</text>
</comment>
<dbReference type="EMBL" id="BGPR01028271">
    <property type="protein sequence ID" value="GBN99332.1"/>
    <property type="molecule type" value="Genomic_DNA"/>
</dbReference>
<evidence type="ECO:0000313" key="2">
    <source>
        <dbReference type="Proteomes" id="UP000499080"/>
    </source>
</evidence>
<gene>
    <name evidence="1" type="ORF">AVEN_163214_1</name>
</gene>
<keyword evidence="2" id="KW-1185">Reference proteome</keyword>
<accession>A0A4Y2TFE0</accession>
<dbReference type="Proteomes" id="UP000499080">
    <property type="component" value="Unassembled WGS sequence"/>
</dbReference>
<sequence>MPLRRLRRQYKQLTEFERGRVISVTRRWIFFSRNWKKDVAGMYPLCMTDGGNSHRKVLFQEDRDPATRGPLLRGKTAVFTVRLWSTVLHMHLKFELM</sequence>
<organism evidence="1 2">
    <name type="scientific">Araneus ventricosus</name>
    <name type="common">Orbweaver spider</name>
    <name type="synonym">Epeira ventricosa</name>
    <dbReference type="NCBI Taxonomy" id="182803"/>
    <lineage>
        <taxon>Eukaryota</taxon>
        <taxon>Metazoa</taxon>
        <taxon>Ecdysozoa</taxon>
        <taxon>Arthropoda</taxon>
        <taxon>Chelicerata</taxon>
        <taxon>Arachnida</taxon>
        <taxon>Araneae</taxon>
        <taxon>Araneomorphae</taxon>
        <taxon>Entelegynae</taxon>
        <taxon>Araneoidea</taxon>
        <taxon>Araneidae</taxon>
        <taxon>Araneus</taxon>
    </lineage>
</organism>
<reference evidence="1 2" key="1">
    <citation type="journal article" date="2019" name="Sci. Rep.">
        <title>Orb-weaving spider Araneus ventricosus genome elucidates the spidroin gene catalogue.</title>
        <authorList>
            <person name="Kono N."/>
            <person name="Nakamura H."/>
            <person name="Ohtoshi R."/>
            <person name="Moran D.A.P."/>
            <person name="Shinohara A."/>
            <person name="Yoshida Y."/>
            <person name="Fujiwara M."/>
            <person name="Mori M."/>
            <person name="Tomita M."/>
            <person name="Arakawa K."/>
        </authorList>
    </citation>
    <scope>NUCLEOTIDE SEQUENCE [LARGE SCALE GENOMIC DNA]</scope>
</reference>
<proteinExistence type="predicted"/>
<name>A0A4Y2TFE0_ARAVE</name>
<protein>
    <submittedName>
        <fullName evidence="1">Uncharacterized protein</fullName>
    </submittedName>
</protein>